<evidence type="ECO:0000313" key="8">
    <source>
        <dbReference type="EMBL" id="USG61386.1"/>
    </source>
</evidence>
<evidence type="ECO:0000256" key="2">
    <source>
        <dbReference type="ARBA" id="ARBA00009597"/>
    </source>
</evidence>
<dbReference type="Gene3D" id="3.10.450.240">
    <property type="match status" value="1"/>
</dbReference>
<evidence type="ECO:0000256" key="1">
    <source>
        <dbReference type="ARBA" id="ARBA00004370"/>
    </source>
</evidence>
<evidence type="ECO:0000256" key="5">
    <source>
        <dbReference type="SAM" id="MobiDB-lite"/>
    </source>
</evidence>
<feature type="transmembrane region" description="Helical" evidence="6">
    <location>
        <begin position="6"/>
        <end position="24"/>
    </location>
</feature>
<dbReference type="EMBL" id="CP098747">
    <property type="protein sequence ID" value="USG61386.1"/>
    <property type="molecule type" value="Genomic_DNA"/>
</dbReference>
<feature type="compositionally biased region" description="Basic and acidic residues" evidence="5">
    <location>
        <begin position="40"/>
        <end position="54"/>
    </location>
</feature>
<evidence type="ECO:0000313" key="9">
    <source>
        <dbReference type="Proteomes" id="UP001056291"/>
    </source>
</evidence>
<dbReference type="SMART" id="SM00978">
    <property type="entry name" value="Tim44"/>
    <property type="match status" value="1"/>
</dbReference>
<dbReference type="InterPro" id="IPR039544">
    <property type="entry name" value="Tim44-like"/>
</dbReference>
<evidence type="ECO:0000256" key="3">
    <source>
        <dbReference type="ARBA" id="ARBA00022946"/>
    </source>
</evidence>
<keyword evidence="3" id="KW-0809">Transit peptide</keyword>
<evidence type="ECO:0000256" key="6">
    <source>
        <dbReference type="SAM" id="Phobius"/>
    </source>
</evidence>
<evidence type="ECO:0000256" key="4">
    <source>
        <dbReference type="ARBA" id="ARBA00023136"/>
    </source>
</evidence>
<feature type="region of interest" description="Disordered" evidence="5">
    <location>
        <begin position="32"/>
        <end position="71"/>
    </location>
</feature>
<comment type="similarity">
    <text evidence="2">Belongs to the Tim44 family.</text>
</comment>
<keyword evidence="9" id="KW-1185">Reference proteome</keyword>
<comment type="subcellular location">
    <subcellularLocation>
        <location evidence="1">Membrane</location>
    </subcellularLocation>
</comment>
<name>A0ABY4W2I6_9PROT</name>
<proteinExistence type="inferred from homology"/>
<dbReference type="PANTHER" id="PTHR10721">
    <property type="entry name" value="MITOCHONDRIAL IMPORT INNER MEMBRANE TRANSLOCASE SUBUNIT TIM44"/>
    <property type="match status" value="1"/>
</dbReference>
<dbReference type="InterPro" id="IPR032710">
    <property type="entry name" value="NTF2-like_dom_sf"/>
</dbReference>
<dbReference type="SUPFAM" id="SSF54427">
    <property type="entry name" value="NTF2-like"/>
    <property type="match status" value="1"/>
</dbReference>
<keyword evidence="4 6" id="KW-0472">Membrane</keyword>
<dbReference type="PIRSF" id="PIRSF031890">
    <property type="entry name" value="UCP031890_transporter_Tim44"/>
    <property type="match status" value="1"/>
</dbReference>
<keyword evidence="6" id="KW-0812">Transmembrane</keyword>
<protein>
    <submittedName>
        <fullName evidence="8">Tim44/TimA family putative adaptor protein</fullName>
    </submittedName>
</protein>
<dbReference type="Proteomes" id="UP001056291">
    <property type="component" value="Chromosome"/>
</dbReference>
<keyword evidence="6" id="KW-1133">Transmembrane helix</keyword>
<dbReference type="InterPro" id="IPR016985">
    <property type="entry name" value="UCP031890_Tim44-rel"/>
</dbReference>
<dbReference type="InterPro" id="IPR007379">
    <property type="entry name" value="Tim44-like_dom"/>
</dbReference>
<dbReference type="RefSeq" id="WP_251934387.1">
    <property type="nucleotide sequence ID" value="NZ_CP098747.1"/>
</dbReference>
<feature type="domain" description="Tim44-like" evidence="7">
    <location>
        <begin position="79"/>
        <end position="224"/>
    </location>
</feature>
<dbReference type="NCBIfam" id="NF033779">
    <property type="entry name" value="Tim44_TimA_adap"/>
    <property type="match status" value="1"/>
</dbReference>
<gene>
    <name evidence="8" type="ORF">NBZ79_00155</name>
</gene>
<accession>A0ABY4W2I6</accession>
<dbReference type="Pfam" id="PF04280">
    <property type="entry name" value="Tim44"/>
    <property type="match status" value="1"/>
</dbReference>
<dbReference type="PANTHER" id="PTHR10721:SF1">
    <property type="entry name" value="MITOCHONDRIAL IMPORT INNER MEMBRANE TRANSLOCASE SUBUNIT TIM44"/>
    <property type="match status" value="1"/>
</dbReference>
<organism evidence="8 9">
    <name type="scientific">Sneathiella marina</name>
    <dbReference type="NCBI Taxonomy" id="2950108"/>
    <lineage>
        <taxon>Bacteria</taxon>
        <taxon>Pseudomonadati</taxon>
        <taxon>Pseudomonadota</taxon>
        <taxon>Alphaproteobacteria</taxon>
        <taxon>Sneathiellales</taxon>
        <taxon>Sneathiellaceae</taxon>
        <taxon>Sneathiella</taxon>
    </lineage>
</organism>
<sequence length="226" mass="25391">MDNGFQFLDIILLAAVAGFIFLRLRSVLGRRMGHEQSPPEEQKQRSIKDDKSADNEDNVVTLDGKAKSPFESPFAGTELSRTLTQIRQIDKSFDQTTFASGAQAAYEAIVVAFARGDRSTLKELLADDVYENFETSIQDREDQEYNMSTDIVSIHSADIIDATLEHKEAEVTVKFDAEMISMTKDEDGVVVAGDPMPHRVQELWTFARNLKSRNPNWLLITTRSAN</sequence>
<reference evidence="8" key="1">
    <citation type="submission" date="2022-06" db="EMBL/GenBank/DDBJ databases">
        <title>Sneathiella actinostolidae sp. nov., isolated from a sea anemonein the Western Pacific Ocean.</title>
        <authorList>
            <person name="Wei M.J."/>
        </authorList>
    </citation>
    <scope>NUCLEOTIDE SEQUENCE</scope>
    <source>
        <strain evidence="8">PHK-P5</strain>
    </source>
</reference>
<evidence type="ECO:0000259" key="7">
    <source>
        <dbReference type="SMART" id="SM00978"/>
    </source>
</evidence>